<dbReference type="InterPro" id="IPR001375">
    <property type="entry name" value="Peptidase_S9_cat"/>
</dbReference>
<dbReference type="GO" id="GO:0008236">
    <property type="term" value="F:serine-type peptidase activity"/>
    <property type="evidence" value="ECO:0007669"/>
    <property type="project" value="InterPro"/>
</dbReference>
<accession>A0A6B3LTY9</accession>
<dbReference type="Pfam" id="PF00326">
    <property type="entry name" value="Peptidase_S9"/>
    <property type="match status" value="1"/>
</dbReference>
<dbReference type="Gene3D" id="2.140.10.30">
    <property type="entry name" value="Dipeptidylpeptidase IV, N-terminal domain"/>
    <property type="match status" value="1"/>
</dbReference>
<dbReference type="PANTHER" id="PTHR11731:SF193">
    <property type="entry name" value="DIPEPTIDYL PEPTIDASE 9"/>
    <property type="match status" value="1"/>
</dbReference>
<dbReference type="SUPFAM" id="SSF53474">
    <property type="entry name" value="alpha/beta-Hydrolases"/>
    <property type="match status" value="1"/>
</dbReference>
<keyword evidence="4" id="KW-1185">Reference proteome</keyword>
<reference evidence="3 4" key="1">
    <citation type="submission" date="2020-02" db="EMBL/GenBank/DDBJ databases">
        <authorList>
            <person name="Kim M.K."/>
        </authorList>
    </citation>
    <scope>NUCLEOTIDE SEQUENCE [LARGE SCALE GENOMIC DNA]</scope>
    <source>
        <strain evidence="3 4">BT327</strain>
    </source>
</reference>
<dbReference type="GO" id="GO:0008239">
    <property type="term" value="F:dipeptidyl-peptidase activity"/>
    <property type="evidence" value="ECO:0007669"/>
    <property type="project" value="TreeGrafter"/>
</dbReference>
<dbReference type="RefSeq" id="WP_163914338.1">
    <property type="nucleotide sequence ID" value="NZ_JAAGWD010000003.1"/>
</dbReference>
<organism evidence="3 4">
    <name type="scientific">Pontibacter burrus</name>
    <dbReference type="NCBI Taxonomy" id="2704466"/>
    <lineage>
        <taxon>Bacteria</taxon>
        <taxon>Pseudomonadati</taxon>
        <taxon>Bacteroidota</taxon>
        <taxon>Cytophagia</taxon>
        <taxon>Cytophagales</taxon>
        <taxon>Hymenobacteraceae</taxon>
        <taxon>Pontibacter</taxon>
    </lineage>
</organism>
<dbReference type="InterPro" id="IPR050278">
    <property type="entry name" value="Serine_Prot_S9B/DPPIV"/>
</dbReference>
<dbReference type="PANTHER" id="PTHR11731">
    <property type="entry name" value="PROTEASE FAMILY S9B,C DIPEPTIDYL-PEPTIDASE IV-RELATED"/>
    <property type="match status" value="1"/>
</dbReference>
<evidence type="ECO:0000259" key="2">
    <source>
        <dbReference type="Pfam" id="PF00930"/>
    </source>
</evidence>
<evidence type="ECO:0000259" key="1">
    <source>
        <dbReference type="Pfam" id="PF00326"/>
    </source>
</evidence>
<dbReference type="Proteomes" id="UP000474777">
    <property type="component" value="Unassembled WGS sequence"/>
</dbReference>
<dbReference type="Pfam" id="PF00930">
    <property type="entry name" value="DPPIV_N"/>
    <property type="match status" value="1"/>
</dbReference>
<gene>
    <name evidence="3" type="ORF">GXP69_08425</name>
</gene>
<evidence type="ECO:0000313" key="3">
    <source>
        <dbReference type="EMBL" id="NEM97716.1"/>
    </source>
</evidence>
<proteinExistence type="predicted"/>
<dbReference type="EMBL" id="JAAGWD010000003">
    <property type="protein sequence ID" value="NEM97716.1"/>
    <property type="molecule type" value="Genomic_DNA"/>
</dbReference>
<dbReference type="SUPFAM" id="SSF82171">
    <property type="entry name" value="DPP6 N-terminal domain-like"/>
    <property type="match status" value="1"/>
</dbReference>
<name>A0A6B3LTY9_9BACT</name>
<protein>
    <submittedName>
        <fullName evidence="3">S9 family peptidase</fullName>
    </submittedName>
</protein>
<dbReference type="InterPro" id="IPR002469">
    <property type="entry name" value="Peptidase_S9B_N"/>
</dbReference>
<sequence>MYQLKLRTFLLQLLLLFIFTVTTFAQGNRNRQWLKAGNAYLQAEQGQLIKYSLPDGASTGFLEKAALVPAGKTEPLSIRNFALSADEKKVLIYTNTKKVWRYDTRGDYWVYDLQSKKLSQIGAGRPESSLMFAKFSPDGSKVAYVSEHNIFVDDLQSGKQTQLTKDGTRKLINGTFDWAYEEEFSARDGFRWSPDSKRIAYWQLDATQVKDYIMFDMLDGVYAKVIPVEYPVAGEAPSPYKIGVVDITGAATRWMEIPGDPRNTYLPRMEWAASADELIVQQLNRKQNESILYLCNAANGKTRQIYKEQDDAWIDILPSWDNSYSYGGWDWLNGGKEFLWASEKDGWRHLYRVSRDGKKEHLITKGNYDVMEIAGIDEKEGYVYFMASPDNATQQYLYRTRLNGKGKAERLTPASQPGTHNYSLSPNAKFAQHRFSNHYTKPVSEWVTLPNHKAVNGESPVEKVLAISNKANSGVEFLKIKTAEGVEMDAWMAKPANFDAKKKYPIVFYVYTEPAGQTVTDTYGTGMNYLYNGDMAEDGYIYVSVDNRGTPAPKGRSWRKSIYRKVGQLNIADQAAAARELLKLPYVDASRVAVWGWSGGGSATLNLLFQHPDIYKTGISVAAVANQLTYDNIYQERYMGLPQENREDFVKGSPITYAKNLQGNLLYIHGTGDDNVHYNNAEQLVNELIKHNKQFQFMPYPNRSHSISEGEGTGEHLSTLFTNYLRQYCPPGGR</sequence>
<evidence type="ECO:0000313" key="4">
    <source>
        <dbReference type="Proteomes" id="UP000474777"/>
    </source>
</evidence>
<dbReference type="InterPro" id="IPR029058">
    <property type="entry name" value="AB_hydrolase_fold"/>
</dbReference>
<dbReference type="AlphaFoldDB" id="A0A6B3LTY9"/>
<comment type="caution">
    <text evidence="3">The sequence shown here is derived from an EMBL/GenBank/DDBJ whole genome shotgun (WGS) entry which is preliminary data.</text>
</comment>
<dbReference type="Gene3D" id="3.40.50.1820">
    <property type="entry name" value="alpha/beta hydrolase"/>
    <property type="match status" value="1"/>
</dbReference>
<feature type="domain" description="Peptidase S9 prolyl oligopeptidase catalytic" evidence="1">
    <location>
        <begin position="535"/>
        <end position="727"/>
    </location>
</feature>
<dbReference type="GO" id="GO:0006508">
    <property type="term" value="P:proteolysis"/>
    <property type="evidence" value="ECO:0007669"/>
    <property type="project" value="InterPro"/>
</dbReference>
<feature type="domain" description="Dipeptidylpeptidase IV N-terminal" evidence="2">
    <location>
        <begin position="84"/>
        <end position="438"/>
    </location>
</feature>